<keyword evidence="18" id="KW-0597">Phosphoprotein</keyword>
<dbReference type="InterPro" id="IPR000719">
    <property type="entry name" value="Prot_kinase_dom"/>
</dbReference>
<dbReference type="GO" id="GO:0004714">
    <property type="term" value="F:transmembrane receptor protein tyrosine kinase activity"/>
    <property type="evidence" value="ECO:0007669"/>
    <property type="project" value="UniProtKB-EC"/>
</dbReference>
<dbReference type="InterPro" id="IPR002011">
    <property type="entry name" value="Tyr_kinase_rcpt_2_CS"/>
</dbReference>
<dbReference type="SUPFAM" id="SSF56112">
    <property type="entry name" value="Protein kinase-like (PK-like)"/>
    <property type="match status" value="1"/>
</dbReference>
<reference evidence="24" key="1">
    <citation type="submission" date="2015-03" db="EMBL/GenBank/DDBJ databases">
        <title>Wuchereria bancrofti Genome Sequencing Papua New Guinea Strain.</title>
        <authorList>
            <person name="Small S.T."/>
            <person name="Serre D."/>
            <person name="Zimmerman P.A."/>
        </authorList>
    </citation>
    <scope>NUCLEOTIDE SEQUENCE [LARGE SCALE GENOMIC DNA]</scope>
    <source>
        <strain evidence="24">pt0022</strain>
    </source>
</reference>
<evidence type="ECO:0000256" key="7">
    <source>
        <dbReference type="ARBA" id="ARBA00022777"/>
    </source>
</evidence>
<dbReference type="Pfam" id="PF00629">
    <property type="entry name" value="MAM"/>
    <property type="match status" value="1"/>
</dbReference>
<evidence type="ECO:0000259" key="23">
    <source>
        <dbReference type="PROSITE" id="PS50060"/>
    </source>
</evidence>
<evidence type="ECO:0000256" key="10">
    <source>
        <dbReference type="ARBA" id="ARBA00023136"/>
    </source>
</evidence>
<comment type="catalytic activity">
    <reaction evidence="15 18">
        <text>L-tyrosyl-[protein] + ATP = O-phospho-L-tyrosyl-[protein] + ADP + H(+)</text>
        <dbReference type="Rhea" id="RHEA:10596"/>
        <dbReference type="Rhea" id="RHEA-COMP:10136"/>
        <dbReference type="Rhea" id="RHEA-COMP:20101"/>
        <dbReference type="ChEBI" id="CHEBI:15378"/>
        <dbReference type="ChEBI" id="CHEBI:30616"/>
        <dbReference type="ChEBI" id="CHEBI:46858"/>
        <dbReference type="ChEBI" id="CHEBI:61978"/>
        <dbReference type="ChEBI" id="CHEBI:456216"/>
        <dbReference type="EC" id="2.7.10.1"/>
    </reaction>
</comment>
<dbReference type="FunFam" id="1.10.510.10:FF:000113">
    <property type="entry name" value="Tyrosine-protein kinase receptor"/>
    <property type="match status" value="1"/>
</dbReference>
<reference evidence="25" key="3">
    <citation type="submission" date="2024-02" db="UniProtKB">
        <authorList>
            <consortium name="WormBaseParasite"/>
        </authorList>
    </citation>
    <scope>IDENTIFICATION</scope>
    <source>
        <strain evidence="25">pt0022</strain>
    </source>
</reference>
<keyword evidence="9 20" id="KW-1133">Transmembrane helix</keyword>
<dbReference type="InterPro" id="IPR008266">
    <property type="entry name" value="Tyr_kinase_AS"/>
</dbReference>
<evidence type="ECO:0000256" key="14">
    <source>
        <dbReference type="ARBA" id="ARBA00023180"/>
    </source>
</evidence>
<dbReference type="GO" id="GO:0045664">
    <property type="term" value="P:regulation of neuron differentiation"/>
    <property type="evidence" value="ECO:0007669"/>
    <property type="project" value="TreeGrafter"/>
</dbReference>
<dbReference type="GO" id="GO:0005886">
    <property type="term" value="C:plasma membrane"/>
    <property type="evidence" value="ECO:0007669"/>
    <property type="project" value="UniProtKB-SubCell"/>
</dbReference>
<dbReference type="PROSITE" id="PS50068">
    <property type="entry name" value="LDLRA_2"/>
    <property type="match status" value="1"/>
</dbReference>
<accession>A0AAF5PUJ8</accession>
<feature type="region of interest" description="Disordered" evidence="19">
    <location>
        <begin position="1225"/>
        <end position="1244"/>
    </location>
</feature>
<dbReference type="Pfam" id="PF12810">
    <property type="entry name" value="ALK_LTK_GRD"/>
    <property type="match status" value="1"/>
</dbReference>
<evidence type="ECO:0000256" key="19">
    <source>
        <dbReference type="SAM" id="MobiDB-lite"/>
    </source>
</evidence>
<dbReference type="Gene3D" id="2.60.120.200">
    <property type="match status" value="2"/>
</dbReference>
<dbReference type="InterPro" id="IPR001245">
    <property type="entry name" value="Ser-Thr/Tyr_kinase_cat_dom"/>
</dbReference>
<evidence type="ECO:0000256" key="11">
    <source>
        <dbReference type="ARBA" id="ARBA00023137"/>
    </source>
</evidence>
<dbReference type="PROSITE" id="PS00239">
    <property type="entry name" value="RECEPTOR_TYR_KIN_II"/>
    <property type="match status" value="1"/>
</dbReference>
<dbReference type="InterPro" id="IPR000998">
    <property type="entry name" value="MAM_dom"/>
</dbReference>
<dbReference type="Proteomes" id="UP000093561">
    <property type="component" value="Unassembled WGS sequence"/>
</dbReference>
<dbReference type="EC" id="2.7.10.1" evidence="18"/>
<dbReference type="PROSITE" id="PS00109">
    <property type="entry name" value="PROTEIN_KINASE_TYR"/>
    <property type="match status" value="1"/>
</dbReference>
<keyword evidence="5 21" id="KW-0732">Signal</keyword>
<evidence type="ECO:0000256" key="1">
    <source>
        <dbReference type="ARBA" id="ARBA00004251"/>
    </source>
</evidence>
<dbReference type="GO" id="GO:0007169">
    <property type="term" value="P:cell surface receptor protein tyrosine kinase signaling pathway"/>
    <property type="evidence" value="ECO:0007669"/>
    <property type="project" value="InterPro"/>
</dbReference>
<dbReference type="InterPro" id="IPR055163">
    <property type="entry name" value="ALK/LTK-like_GRD"/>
</dbReference>
<evidence type="ECO:0000256" key="15">
    <source>
        <dbReference type="ARBA" id="ARBA00051243"/>
    </source>
</evidence>
<evidence type="ECO:0000256" key="5">
    <source>
        <dbReference type="ARBA" id="ARBA00022729"/>
    </source>
</evidence>
<dbReference type="PANTHER" id="PTHR24416">
    <property type="entry name" value="TYROSINE-PROTEIN KINASE RECEPTOR"/>
    <property type="match status" value="1"/>
</dbReference>
<feature type="domain" description="MAM" evidence="23">
    <location>
        <begin position="263"/>
        <end position="469"/>
    </location>
</feature>
<keyword evidence="4 18" id="KW-0812">Transmembrane</keyword>
<dbReference type="Pfam" id="PF07714">
    <property type="entry name" value="PK_Tyr_Ser-Thr"/>
    <property type="match status" value="1"/>
</dbReference>
<dbReference type="InterPro" id="IPR002172">
    <property type="entry name" value="LDrepeatLR_classA_rpt"/>
</dbReference>
<keyword evidence="12" id="KW-1015">Disulfide bond</keyword>
<comment type="subcellular location">
    <subcellularLocation>
        <location evidence="1">Cell membrane</location>
        <topology evidence="1">Single-pass type I membrane protein</topology>
    </subcellularLocation>
</comment>
<evidence type="ECO:0000256" key="16">
    <source>
        <dbReference type="PROSITE-ProRule" id="PRU00124"/>
    </source>
</evidence>
<feature type="binding site" evidence="17">
    <location>
        <position position="965"/>
    </location>
    <ligand>
        <name>ATP</name>
        <dbReference type="ChEBI" id="CHEBI:30616"/>
    </ligand>
</feature>
<evidence type="ECO:0000256" key="17">
    <source>
        <dbReference type="PROSITE-ProRule" id="PRU10141"/>
    </source>
</evidence>
<reference evidence="24" key="2">
    <citation type="journal article" date="2016" name="Mol. Ecol.">
        <title>Population genomics of the filarial nematode parasite Wuchereria bancrofti from mosquitoes.</title>
        <authorList>
            <person name="Small S.T."/>
            <person name="Reimer L.J."/>
            <person name="Tisch D.J."/>
            <person name="King C.L."/>
            <person name="Christensen B.M."/>
            <person name="Siba P.M."/>
            <person name="Kazura J.W."/>
            <person name="Serre D."/>
            <person name="Zimmerman P.A."/>
        </authorList>
    </citation>
    <scope>NUCLEOTIDE SEQUENCE</scope>
    <source>
        <strain evidence="24">pt0022</strain>
    </source>
</reference>
<evidence type="ECO:0000256" key="3">
    <source>
        <dbReference type="ARBA" id="ARBA00022679"/>
    </source>
</evidence>
<evidence type="ECO:0000256" key="4">
    <source>
        <dbReference type="ARBA" id="ARBA00022692"/>
    </source>
</evidence>
<feature type="compositionally biased region" description="Polar residues" evidence="19">
    <location>
        <begin position="1394"/>
        <end position="1421"/>
    </location>
</feature>
<evidence type="ECO:0000256" key="8">
    <source>
        <dbReference type="ARBA" id="ARBA00022840"/>
    </source>
</evidence>
<dbReference type="PROSITE" id="PS00107">
    <property type="entry name" value="PROTEIN_KINASE_ATP"/>
    <property type="match status" value="1"/>
</dbReference>
<dbReference type="GO" id="GO:0005524">
    <property type="term" value="F:ATP binding"/>
    <property type="evidence" value="ECO:0007669"/>
    <property type="project" value="UniProtKB-UniRule"/>
</dbReference>
<dbReference type="GO" id="GO:0043235">
    <property type="term" value="C:receptor complex"/>
    <property type="evidence" value="ECO:0007669"/>
    <property type="project" value="TreeGrafter"/>
</dbReference>
<dbReference type="WBParaSite" id="mrna-Wban_05536">
    <property type="protein sequence ID" value="mrna-Wban_05536"/>
    <property type="gene ID" value="Wban_05536"/>
</dbReference>
<feature type="transmembrane region" description="Helical" evidence="20">
    <location>
        <begin position="854"/>
        <end position="880"/>
    </location>
</feature>
<dbReference type="SMART" id="SM00192">
    <property type="entry name" value="LDLa"/>
    <property type="match status" value="1"/>
</dbReference>
<keyword evidence="10 20" id="KW-0472">Membrane</keyword>
<keyword evidence="14" id="KW-0325">Glycoprotein</keyword>
<keyword evidence="7" id="KW-0418">Kinase</keyword>
<dbReference type="InterPro" id="IPR050122">
    <property type="entry name" value="RTK"/>
</dbReference>
<dbReference type="InterPro" id="IPR020635">
    <property type="entry name" value="Tyr_kinase_cat_dom"/>
</dbReference>
<dbReference type="CDD" id="cd05036">
    <property type="entry name" value="PTKc_ALK_LTK"/>
    <property type="match status" value="1"/>
</dbReference>
<evidence type="ECO:0000313" key="24">
    <source>
        <dbReference type="Proteomes" id="UP000093561"/>
    </source>
</evidence>
<dbReference type="PANTHER" id="PTHR24416:SF604">
    <property type="entry name" value="RECEPTOR PROTEIN-TYROSINE KINASE"/>
    <property type="match status" value="1"/>
</dbReference>
<dbReference type="PROSITE" id="PS50060">
    <property type="entry name" value="MAM_2"/>
    <property type="match status" value="1"/>
</dbReference>
<keyword evidence="8 17" id="KW-0067">ATP-binding</keyword>
<sequence length="1432" mass="159342">MDLPKATLSTVLFLLSGISYVFSGILCDFESKCDWMFESPARKYPRDPRYNFKVVVGSRDSKPTHYAYFNFTKTREEPAMIISPYYQYLSIQCELRFIFRLIGDPDATLIVTSQHRALNEAASYADLYDYEDETEWTRPTLHSTFNAQNNYIDSWKEVGVHIGHVTHPTRIRIECHSKGSGAVGASKENTECYIDNIEMVKCDEEVWYENVCQSNKTKKYLCHKYDHPKCIDYDQLCDMTVDCPGAEDEQTDLHNCTVVPLGARCTFEDDNEEKTGCVGWRLETYYVHNSRRADENKHLFVRVNSSGAAKQSSLKHVPPRDHTFEHTNNSGHFLYFTSEDGQDRNSFTDTKSTYLISPYFPPTVNVLLSSVALLSNSCRIRFYYCSYGSAISTLQLTVHPTNGQPPKIIWTPPSLSFADHSYYCEWMKVSIDLPEQKTEYYLKIGVSRIFDSSISFAIDDFSMTPDCFANEAWSNTQYVPYVYNITSCGRQGAQPPTSETCENFYNQSSTKILLRNNTSNGFQKWIVPKTSEYRIEAYGASGGHLAQQTINNYGGQVISVLNLTVGMELNILVGQMGESPCDHFNTEADGMKSHQYEVLKYLCKKGNSIWNDNSALTNAVMFPGTGGGGATIVKYQNMIILVAGGGGGIFPEQIISLEKPGVNPTGGYLFEADKNSQPNDLYNPKRGIQWMAGDGAHLVHDNKKDKYEQCIVMSGQLNNVSSSGGECPLVSVWKILGGYGGGGASCGPGGGGGAGYHGGEGGQKYHGDGGKSFAHYKSAVVRPGMNSGNGYVLIHPCRLRCSQNATCRFRFDNTAEVGSYCACPDGQIVGELQDCLFGENKKKKQINIRRKESLLVMLVFAFVLCTIILLSAFGSFCIYFRRRLKKAKIEKVELNHEIGMCTLTPSTPMSISGNPIYEPFGPCAELQPIPRANVALIRPLGQGAFGEVYEGTLNCGSQSVQVAVKTLPKSASKQAVNDFEMEALIMSKFRHENICELMGVCFDVTPRLIILELLAGGDLKSFLRECRPKNTKDQRIQMIDLLDMAQDVAKGCKFLADNRFIHRDIAARNCLLTKKEVGRVVKIADFGMARDIYRQDYYRKGGKAMLPVKWMPPEAFLDGVFTVKTDVWSFGVLLWEIFSLGYMPYPGRSNQEVMSLIVNGGRLEPPNGIPDQIYSLMLACWSTADTDRPHFDYIIENLDSMLQNPVMQSMPLPAIIYRLSQSQSAPNNSSLPDSPSSVTETVSQNNYSQSTINTILNSYTETIPSNDCDPLPTKGDGVNFNVCTPYHPQSSEPFCTLDRTQSRPLSLWANGQLPSGSTETCTSDSGEAASNCNDNVLSTMTLHNVVAGSRRPVVDADSCNNRSISSDYANAIRTEVVSLLERRYPPPMKLRVLPSSTPDDFLSPSMTNSLKSPNPSNDQSLLQNYMNQSQIL</sequence>
<protein>
    <recommendedName>
        <fullName evidence="18">Tyrosine-protein kinase receptor</fullName>
        <ecNumber evidence="18">2.7.10.1</ecNumber>
    </recommendedName>
</protein>
<feature type="compositionally biased region" description="Low complexity" evidence="19">
    <location>
        <begin position="1225"/>
        <end position="1237"/>
    </location>
</feature>
<evidence type="ECO:0000256" key="21">
    <source>
        <dbReference type="SAM" id="SignalP"/>
    </source>
</evidence>
<evidence type="ECO:0000256" key="9">
    <source>
        <dbReference type="ARBA" id="ARBA00022989"/>
    </source>
</evidence>
<dbReference type="SUPFAM" id="SSF49899">
    <property type="entry name" value="Concanavalin A-like lectins/glucanases"/>
    <property type="match status" value="1"/>
</dbReference>
<dbReference type="SMART" id="SM00219">
    <property type="entry name" value="TyrKc"/>
    <property type="match status" value="1"/>
</dbReference>
<feature type="chain" id="PRO_5042159717" description="Tyrosine-protein kinase receptor" evidence="21">
    <location>
        <begin position="24"/>
        <end position="1432"/>
    </location>
</feature>
<evidence type="ECO:0000256" key="18">
    <source>
        <dbReference type="RuleBase" id="RU000312"/>
    </source>
</evidence>
<dbReference type="CDD" id="cd00112">
    <property type="entry name" value="LDLa"/>
    <property type="match status" value="1"/>
</dbReference>
<dbReference type="PROSITE" id="PS50011">
    <property type="entry name" value="PROTEIN_KINASE_DOM"/>
    <property type="match status" value="1"/>
</dbReference>
<evidence type="ECO:0000259" key="22">
    <source>
        <dbReference type="PROSITE" id="PS50011"/>
    </source>
</evidence>
<keyword evidence="11" id="KW-0829">Tyrosine-protein kinase</keyword>
<name>A0AAF5PUJ8_WUCBA</name>
<evidence type="ECO:0000256" key="13">
    <source>
        <dbReference type="ARBA" id="ARBA00023170"/>
    </source>
</evidence>
<dbReference type="PRINTS" id="PR00109">
    <property type="entry name" value="TYRKINASE"/>
</dbReference>
<evidence type="ECO:0000313" key="25">
    <source>
        <dbReference type="WBParaSite" id="mrna-Wban_05536"/>
    </source>
</evidence>
<feature type="domain" description="Protein kinase" evidence="22">
    <location>
        <begin position="934"/>
        <end position="1202"/>
    </location>
</feature>
<dbReference type="InterPro" id="IPR011009">
    <property type="entry name" value="Kinase-like_dom_sf"/>
</dbReference>
<comment type="similarity">
    <text evidence="18">Belongs to the protein kinase superfamily. Tyr protein kinase family. Insulin receptor subfamily.</text>
</comment>
<evidence type="ECO:0000256" key="20">
    <source>
        <dbReference type="SAM" id="Phobius"/>
    </source>
</evidence>
<keyword evidence="2" id="KW-1003">Cell membrane</keyword>
<evidence type="ECO:0000256" key="12">
    <source>
        <dbReference type="ARBA" id="ARBA00023157"/>
    </source>
</evidence>
<dbReference type="Gene3D" id="3.30.200.20">
    <property type="entry name" value="Phosphorylase Kinase, domain 1"/>
    <property type="match status" value="1"/>
</dbReference>
<feature type="region of interest" description="Disordered" evidence="19">
    <location>
        <begin position="1391"/>
        <end position="1421"/>
    </location>
</feature>
<keyword evidence="13 18" id="KW-0675">Receptor</keyword>
<keyword evidence="3" id="KW-0808">Transferase</keyword>
<evidence type="ECO:0000256" key="2">
    <source>
        <dbReference type="ARBA" id="ARBA00022475"/>
    </source>
</evidence>
<organism evidence="24 25">
    <name type="scientific">Wuchereria bancrofti</name>
    <dbReference type="NCBI Taxonomy" id="6293"/>
    <lineage>
        <taxon>Eukaryota</taxon>
        <taxon>Metazoa</taxon>
        <taxon>Ecdysozoa</taxon>
        <taxon>Nematoda</taxon>
        <taxon>Chromadorea</taxon>
        <taxon>Rhabditida</taxon>
        <taxon>Spirurina</taxon>
        <taxon>Spiruromorpha</taxon>
        <taxon>Filarioidea</taxon>
        <taxon>Onchocercidae</taxon>
        <taxon>Wuchereria</taxon>
    </lineage>
</organism>
<dbReference type="Gene3D" id="1.10.510.10">
    <property type="entry name" value="Transferase(Phosphotransferase) domain 1"/>
    <property type="match status" value="1"/>
</dbReference>
<evidence type="ECO:0000256" key="6">
    <source>
        <dbReference type="ARBA" id="ARBA00022741"/>
    </source>
</evidence>
<dbReference type="InterPro" id="IPR013320">
    <property type="entry name" value="ConA-like_dom_sf"/>
</dbReference>
<comment type="caution">
    <text evidence="16">Lacks conserved residue(s) required for the propagation of feature annotation.</text>
</comment>
<keyword evidence="6 17" id="KW-0547">Nucleotide-binding</keyword>
<proteinExistence type="inferred from homology"/>
<feature type="signal peptide" evidence="21">
    <location>
        <begin position="1"/>
        <end position="23"/>
    </location>
</feature>
<dbReference type="InterPro" id="IPR017441">
    <property type="entry name" value="Protein_kinase_ATP_BS"/>
</dbReference>